<evidence type="ECO:0000313" key="2">
    <source>
        <dbReference type="EMBL" id="KAJ5602588.1"/>
    </source>
</evidence>
<reference evidence="2" key="2">
    <citation type="submission" date="2023-01" db="EMBL/GenBank/DDBJ databases">
        <authorList>
            <person name="Petersen C."/>
        </authorList>
    </citation>
    <scope>NUCLEOTIDE SEQUENCE</scope>
    <source>
        <strain evidence="2">IBT 12815</strain>
    </source>
</reference>
<gene>
    <name evidence="2" type="ORF">N7537_005544</name>
</gene>
<dbReference type="EMBL" id="JAQJAE010000003">
    <property type="protein sequence ID" value="KAJ5602588.1"/>
    <property type="molecule type" value="Genomic_DNA"/>
</dbReference>
<protein>
    <submittedName>
        <fullName evidence="2">Uncharacterized protein</fullName>
    </submittedName>
</protein>
<name>A0AAD6H296_9EURO</name>
<proteinExistence type="predicted"/>
<feature type="region of interest" description="Disordered" evidence="1">
    <location>
        <begin position="1"/>
        <end position="43"/>
    </location>
</feature>
<evidence type="ECO:0000313" key="3">
    <source>
        <dbReference type="Proteomes" id="UP001213799"/>
    </source>
</evidence>
<evidence type="ECO:0000256" key="1">
    <source>
        <dbReference type="SAM" id="MobiDB-lite"/>
    </source>
</evidence>
<accession>A0AAD6H296</accession>
<organism evidence="2 3">
    <name type="scientific">Penicillium hordei</name>
    <dbReference type="NCBI Taxonomy" id="40994"/>
    <lineage>
        <taxon>Eukaryota</taxon>
        <taxon>Fungi</taxon>
        <taxon>Dikarya</taxon>
        <taxon>Ascomycota</taxon>
        <taxon>Pezizomycotina</taxon>
        <taxon>Eurotiomycetes</taxon>
        <taxon>Eurotiomycetidae</taxon>
        <taxon>Eurotiales</taxon>
        <taxon>Aspergillaceae</taxon>
        <taxon>Penicillium</taxon>
    </lineage>
</organism>
<dbReference type="AlphaFoldDB" id="A0AAD6H296"/>
<feature type="compositionally biased region" description="Basic and acidic residues" evidence="1">
    <location>
        <begin position="14"/>
        <end position="24"/>
    </location>
</feature>
<sequence>MTGTASSGERKRRPPTEHAGEVTRKKNIGVEEIADPPPAFENPKIGGAADFLSQEFDIGDSDRVNQVKHLRDIGGVKAENFKRSRPVVLENAHPLAAQPGWRRVWTSLSQLQVWECKGLDDIFISDFCKACWDAKDTCRHPPPQA</sequence>
<reference evidence="2" key="1">
    <citation type="journal article" date="2023" name="IMA Fungus">
        <title>Comparative genomic study of the Penicillium genus elucidates a diverse pangenome and 15 lateral gene transfer events.</title>
        <authorList>
            <person name="Petersen C."/>
            <person name="Sorensen T."/>
            <person name="Nielsen M.R."/>
            <person name="Sondergaard T.E."/>
            <person name="Sorensen J.L."/>
            <person name="Fitzpatrick D.A."/>
            <person name="Frisvad J.C."/>
            <person name="Nielsen K.L."/>
        </authorList>
    </citation>
    <scope>NUCLEOTIDE SEQUENCE</scope>
    <source>
        <strain evidence="2">IBT 12815</strain>
    </source>
</reference>
<dbReference type="RefSeq" id="XP_056752386.1">
    <property type="nucleotide sequence ID" value="XM_056896601.1"/>
</dbReference>
<dbReference type="Proteomes" id="UP001213799">
    <property type="component" value="Unassembled WGS sequence"/>
</dbReference>
<keyword evidence="3" id="KW-1185">Reference proteome</keyword>
<comment type="caution">
    <text evidence="2">The sequence shown here is derived from an EMBL/GenBank/DDBJ whole genome shotgun (WGS) entry which is preliminary data.</text>
</comment>
<dbReference type="GeneID" id="81586843"/>